<dbReference type="Pfam" id="PF07963">
    <property type="entry name" value="N_methyl"/>
    <property type="match status" value="1"/>
</dbReference>
<name>A0A0H2XLG3_BURO1</name>
<evidence type="ECO:0008006" key="3">
    <source>
        <dbReference type="Google" id="ProtNLM"/>
    </source>
</evidence>
<feature type="compositionally biased region" description="Polar residues" evidence="1">
    <location>
        <begin position="79"/>
        <end position="88"/>
    </location>
</feature>
<reference evidence="2" key="1">
    <citation type="submission" date="2006-05" db="EMBL/GenBank/DDBJ databases">
        <title>Complete sequence of chromosome 1 of Burkholderia cenocepacia AU 1054.</title>
        <authorList>
            <consortium name="US DOE Joint Genome Institute"/>
            <person name="Copeland A."/>
            <person name="Lucas S."/>
            <person name="Lapidus A."/>
            <person name="Barry K."/>
            <person name="Detter J.C."/>
            <person name="Glavina del Rio T."/>
            <person name="Hammon N."/>
            <person name="Israni S."/>
            <person name="Dalin E."/>
            <person name="Tice H."/>
            <person name="Pitluck S."/>
            <person name="Chain P."/>
            <person name="Malfatti S."/>
            <person name="Shin M."/>
            <person name="Vergez L."/>
            <person name="Schmutz J."/>
            <person name="Larimer F."/>
            <person name="Land M."/>
            <person name="Hauser L."/>
            <person name="Kyrpides N."/>
            <person name="Lykidis A."/>
            <person name="LiPuma J.J."/>
            <person name="Konstantinidis K."/>
            <person name="Tiedje J.M."/>
            <person name="Richardson P."/>
        </authorList>
    </citation>
    <scope>NUCLEOTIDE SEQUENCE [LARGE SCALE GENOMIC DNA]</scope>
    <source>
        <strain evidence="2">AU 1054</strain>
    </source>
</reference>
<protein>
    <recommendedName>
        <fullName evidence="3">Prepilin-type N-terminal cleavage/methylation domain-containing protein</fullName>
    </recommendedName>
</protein>
<gene>
    <name evidence="2" type="ordered locus">Bcen_0325</name>
</gene>
<feature type="region of interest" description="Disordered" evidence="1">
    <location>
        <begin position="39"/>
        <end position="99"/>
    </location>
</feature>
<dbReference type="HOGENOM" id="CLU_152412_0_0_4"/>
<dbReference type="AlphaFoldDB" id="A0A0H2XLG3"/>
<dbReference type="EMBL" id="CP000378">
    <property type="protein sequence ID" value="ABF75237.1"/>
    <property type="molecule type" value="Genomic_DNA"/>
</dbReference>
<proteinExistence type="predicted"/>
<organism evidence="2">
    <name type="scientific">Burkholderia orbicola (strain AU 1054)</name>
    <dbReference type="NCBI Taxonomy" id="331271"/>
    <lineage>
        <taxon>Bacteria</taxon>
        <taxon>Pseudomonadati</taxon>
        <taxon>Pseudomonadota</taxon>
        <taxon>Betaproteobacteria</taxon>
        <taxon>Burkholderiales</taxon>
        <taxon>Burkholderiaceae</taxon>
        <taxon>Burkholderia</taxon>
        <taxon>Burkholderia cepacia complex</taxon>
        <taxon>Burkholderia orbicola</taxon>
    </lineage>
</organism>
<dbReference type="InterPro" id="IPR012902">
    <property type="entry name" value="N_methyl_site"/>
</dbReference>
<evidence type="ECO:0000313" key="2">
    <source>
        <dbReference type="EMBL" id="ABF75237.1"/>
    </source>
</evidence>
<evidence type="ECO:0000256" key="1">
    <source>
        <dbReference type="SAM" id="MobiDB-lite"/>
    </source>
</evidence>
<accession>A0A0H2XLG3</accession>
<feature type="region of interest" description="Disordered" evidence="1">
    <location>
        <begin position="114"/>
        <end position="140"/>
    </location>
</feature>
<sequence length="140" mass="14453">MERGARPLKNVVQRSCGFTLVELMVAMSLAVVDMAPPPALSDALAHAPPDGDGSPVSYELTATPLDTGPMRDDARGTFTLRSNGTKGNAGSDGADEPGAGACAEFARKARSGAWPCAQGADGQSSRASSPRSSRDCFQIR</sequence>
<dbReference type="NCBIfam" id="TIGR02532">
    <property type="entry name" value="IV_pilin_GFxxxE"/>
    <property type="match status" value="1"/>
</dbReference>